<comment type="caution">
    <text evidence="1">The sequence shown here is derived from an EMBL/GenBank/DDBJ whole genome shotgun (WGS) entry which is preliminary data.</text>
</comment>
<gene>
    <name evidence="1" type="ORF">DES41_102907</name>
</gene>
<accession>A0A368Y8S4</accession>
<dbReference type="EMBL" id="QPJK01000002">
    <property type="protein sequence ID" value="RCW74584.1"/>
    <property type="molecule type" value="Genomic_DNA"/>
</dbReference>
<dbReference type="InterPro" id="IPR029033">
    <property type="entry name" value="His_PPase_superfam"/>
</dbReference>
<dbReference type="CDD" id="cd07067">
    <property type="entry name" value="HP_PGM_like"/>
    <property type="match status" value="1"/>
</dbReference>
<dbReference type="SMART" id="SM00855">
    <property type="entry name" value="PGAM"/>
    <property type="match status" value="1"/>
</dbReference>
<dbReference type="SUPFAM" id="SSF53254">
    <property type="entry name" value="Phosphoglycerate mutase-like"/>
    <property type="match status" value="1"/>
</dbReference>
<keyword evidence="2" id="KW-1185">Reference proteome</keyword>
<dbReference type="Pfam" id="PF00300">
    <property type="entry name" value="His_Phos_1"/>
    <property type="match status" value="1"/>
</dbReference>
<dbReference type="Proteomes" id="UP000252884">
    <property type="component" value="Unassembled WGS sequence"/>
</dbReference>
<dbReference type="OrthoDB" id="280692at2"/>
<dbReference type="RefSeq" id="WP_114467667.1">
    <property type="nucleotide sequence ID" value="NZ_QPJK01000002.1"/>
</dbReference>
<protein>
    <submittedName>
        <fullName evidence="1">Broad specificity phosphatase PhoE</fullName>
    </submittedName>
</protein>
<dbReference type="Gene3D" id="3.40.50.1240">
    <property type="entry name" value="Phosphoglycerate mutase-like"/>
    <property type="match status" value="1"/>
</dbReference>
<name>A0A368Y8S4_9BURK</name>
<dbReference type="InterPro" id="IPR013078">
    <property type="entry name" value="His_Pase_superF_clade-1"/>
</dbReference>
<sequence length="227" mass="24861">MGTLYLVRHGQASFGADDYDQLSAQGQRQSVRLGEYFAFKGIAFEATLTGTLRRHAQTFAGIQQGMEAAGTPPLPEPSAWPGLNEYDSAAVIATVHPEALQKPTTPELYKHHFRVLRQGLTAWMAGRVQPEGMPTYVEFRDGIAAVLDHVRTRHTGNVLLVSSGGPISTAVGQVLGTAPETTIDLNMRIRNSAVTEFVYTQSRHVLLTYNTLPHLDHPDHAGWITFA</sequence>
<dbReference type="AlphaFoldDB" id="A0A368Y8S4"/>
<organism evidence="1 2">
    <name type="scientific">Pseudorhodoferax soli</name>
    <dbReference type="NCBI Taxonomy" id="545864"/>
    <lineage>
        <taxon>Bacteria</taxon>
        <taxon>Pseudomonadati</taxon>
        <taxon>Pseudomonadota</taxon>
        <taxon>Betaproteobacteria</taxon>
        <taxon>Burkholderiales</taxon>
        <taxon>Comamonadaceae</taxon>
    </lineage>
</organism>
<reference evidence="1 2" key="1">
    <citation type="submission" date="2018-07" db="EMBL/GenBank/DDBJ databases">
        <title>Genomic Encyclopedia of Type Strains, Phase IV (KMG-IV): sequencing the most valuable type-strain genomes for metagenomic binning, comparative biology and taxonomic classification.</title>
        <authorList>
            <person name="Goeker M."/>
        </authorList>
    </citation>
    <scope>NUCLEOTIDE SEQUENCE [LARGE SCALE GENOMIC DNA]</scope>
    <source>
        <strain evidence="1 2">DSM 21634</strain>
    </source>
</reference>
<proteinExistence type="predicted"/>
<evidence type="ECO:0000313" key="2">
    <source>
        <dbReference type="Proteomes" id="UP000252884"/>
    </source>
</evidence>
<evidence type="ECO:0000313" key="1">
    <source>
        <dbReference type="EMBL" id="RCW74584.1"/>
    </source>
</evidence>